<evidence type="ECO:0000259" key="4">
    <source>
        <dbReference type="PROSITE" id="PS50960"/>
    </source>
</evidence>
<feature type="DNA-binding region" description="H-T-H motif" evidence="2">
    <location>
        <begin position="779"/>
        <end position="799"/>
    </location>
</feature>
<sequence>HSLFGGIPGGFGNHLGGHPLSGAAAFAMMGGRSSSSSGYGPPHHPPTTAPGSYGSLGTLSVAASQAASLGINPASAAWWTMASHLAAQDYLARLQASAAASGMSFAGLSGTEGLVPGYPLLPTPHGQAHVSTSKSSSKPMSGSKTTTTSSSLSSLSSVTAKIPTASLSSHSSHSHHRDRERDREREQRDRERDERERERERDRERERERQISPIVSSASAHPSPSIISDPASILGGVRLPPDTEIIKYTSSIVGPKIPGTTNRGRKKTISLDPPSVSVMAAHSSTGLLIERGGRRFPRSRLHEPPDYRDSPISGSQERDRDRVELIKLPAHSSNGTIPLNIPAFASSTPETEAPLNLSLKPHQSSSMSSTGSNSAQHSSLSSLSSLSASLARRKPGPKPRRVIQSPSSVIPASPSPSLAQLFAAADSPRPSSGSEENDSQAKESRPRNLGRGTSKPKKNTVASLLAQSRALGIKPSGLEVSPLNHQVSLLKSSILGNQQSPPHSQHLPATNKGMHNIFLKLWYPSIRLHGVMTWKTTMGSLYIVTCSENYLDYTHSQDAVCNFNTCWFAGPTAKRRKVEVDVRELRIPLEHGWRRETVINGVSRTGLVRGEVMYYSPCGRRFKQYPDVVRFLEKNNIVDMNRENFSFSSKVLLGDFLQPTAGEDYIRLSEEQVMKRVEELRMARSFKSHSGSHRLEEQLEREKAAIAAKEAKRMAKEEAARQKEHVRLLKEQERTERQEAIRREREQRNQQMMEGRKRLAFTLEQKMHIIREIESGKSKSDVSRELGLASSTVATIWKNRDGVLTAYENNVPVVTKNENLSHEATPSSSPNKDDMLLMQMQETARRRRQEELEKQRQEEQLRKQQ</sequence>
<dbReference type="SUPFAM" id="SSF54171">
    <property type="entry name" value="DNA-binding domain"/>
    <property type="match status" value="1"/>
</dbReference>
<dbReference type="Pfam" id="PF01429">
    <property type="entry name" value="MBD"/>
    <property type="match status" value="1"/>
</dbReference>
<dbReference type="OrthoDB" id="784962at2759"/>
<dbReference type="Proteomes" id="UP000502823">
    <property type="component" value="Unassembled WGS sequence"/>
</dbReference>
<name>A0A6L2PMV1_COPFO</name>
<dbReference type="InterPro" id="IPR001739">
    <property type="entry name" value="Methyl_CpG_DNA-bd"/>
</dbReference>
<gene>
    <name evidence="6" type="ORF">Cfor_00360</name>
</gene>
<feature type="domain" description="HTH psq-type" evidence="4">
    <location>
        <begin position="752"/>
        <end position="803"/>
    </location>
</feature>
<evidence type="ECO:0000313" key="7">
    <source>
        <dbReference type="Proteomes" id="UP000502823"/>
    </source>
</evidence>
<dbReference type="SUPFAM" id="SSF46689">
    <property type="entry name" value="Homeodomain-like"/>
    <property type="match status" value="1"/>
</dbReference>
<dbReference type="InterPro" id="IPR009057">
    <property type="entry name" value="Homeodomain-like_sf"/>
</dbReference>
<organism evidence="6 7">
    <name type="scientific">Coptotermes formosanus</name>
    <name type="common">Formosan subterranean termite</name>
    <dbReference type="NCBI Taxonomy" id="36987"/>
    <lineage>
        <taxon>Eukaryota</taxon>
        <taxon>Metazoa</taxon>
        <taxon>Ecdysozoa</taxon>
        <taxon>Arthropoda</taxon>
        <taxon>Hexapoda</taxon>
        <taxon>Insecta</taxon>
        <taxon>Pterygota</taxon>
        <taxon>Neoptera</taxon>
        <taxon>Polyneoptera</taxon>
        <taxon>Dictyoptera</taxon>
        <taxon>Blattodea</taxon>
        <taxon>Blattoidea</taxon>
        <taxon>Termitoidae</taxon>
        <taxon>Rhinotermitidae</taxon>
        <taxon>Coptotermes</taxon>
    </lineage>
</organism>
<feature type="region of interest" description="Disordered" evidence="3">
    <location>
        <begin position="119"/>
        <end position="232"/>
    </location>
</feature>
<dbReference type="PROSITE" id="PS50982">
    <property type="entry name" value="MBD"/>
    <property type="match status" value="1"/>
</dbReference>
<dbReference type="InParanoid" id="A0A6L2PMV1"/>
<feature type="compositionally biased region" description="Basic and acidic residues" evidence="3">
    <location>
        <begin position="733"/>
        <end position="748"/>
    </location>
</feature>
<evidence type="ECO:0000259" key="5">
    <source>
        <dbReference type="PROSITE" id="PS50982"/>
    </source>
</evidence>
<dbReference type="PROSITE" id="PS50960">
    <property type="entry name" value="HTH_PSQ"/>
    <property type="match status" value="1"/>
</dbReference>
<dbReference type="Gene3D" id="1.10.10.60">
    <property type="entry name" value="Homeodomain-like"/>
    <property type="match status" value="1"/>
</dbReference>
<dbReference type="GO" id="GO:0005634">
    <property type="term" value="C:nucleus"/>
    <property type="evidence" value="ECO:0007669"/>
    <property type="project" value="UniProtKB-SubCell"/>
</dbReference>
<feature type="compositionally biased region" description="Low complexity" evidence="3">
    <location>
        <begin position="131"/>
        <end position="157"/>
    </location>
</feature>
<comment type="caution">
    <text evidence="6">The sequence shown here is derived from an EMBL/GenBank/DDBJ whole genome shotgun (WGS) entry which is preliminary data.</text>
</comment>
<feature type="region of interest" description="Disordered" evidence="3">
    <location>
        <begin position="817"/>
        <end position="865"/>
    </location>
</feature>
<feature type="compositionally biased region" description="Basic and acidic residues" evidence="3">
    <location>
        <begin position="177"/>
        <end position="210"/>
    </location>
</feature>
<evidence type="ECO:0000313" key="6">
    <source>
        <dbReference type="EMBL" id="GFG33923.1"/>
    </source>
</evidence>
<dbReference type="SMART" id="SM00391">
    <property type="entry name" value="MBD"/>
    <property type="match status" value="1"/>
</dbReference>
<feature type="region of interest" description="Disordered" evidence="3">
    <location>
        <begin position="733"/>
        <end position="753"/>
    </location>
</feature>
<keyword evidence="7" id="KW-1185">Reference proteome</keyword>
<comment type="subcellular location">
    <subcellularLocation>
        <location evidence="1 2">Nucleus</location>
    </subcellularLocation>
</comment>
<dbReference type="EMBL" id="BLKM01000461">
    <property type="protein sequence ID" value="GFG33923.1"/>
    <property type="molecule type" value="Genomic_DNA"/>
</dbReference>
<feature type="region of interest" description="Disordered" evidence="3">
    <location>
        <begin position="336"/>
        <end position="460"/>
    </location>
</feature>
<feature type="domain" description="MBD" evidence="5">
    <location>
        <begin position="579"/>
        <end position="652"/>
    </location>
</feature>
<accession>A0A6L2PMV1</accession>
<reference evidence="7" key="1">
    <citation type="submission" date="2020-01" db="EMBL/GenBank/DDBJ databases">
        <title>Draft genome sequence of the Termite Coptotermes fromosanus.</title>
        <authorList>
            <person name="Itakura S."/>
            <person name="Yosikawa Y."/>
            <person name="Umezawa K."/>
        </authorList>
    </citation>
    <scope>NUCLEOTIDE SEQUENCE [LARGE SCALE GENOMIC DNA]</scope>
</reference>
<dbReference type="GO" id="GO:0000785">
    <property type="term" value="C:chromatin"/>
    <property type="evidence" value="ECO:0007669"/>
    <property type="project" value="TreeGrafter"/>
</dbReference>
<dbReference type="AlphaFoldDB" id="A0A6L2PMV1"/>
<feature type="compositionally biased region" description="Low complexity" evidence="3">
    <location>
        <begin position="405"/>
        <end position="417"/>
    </location>
</feature>
<keyword evidence="2" id="KW-0238">DNA-binding</keyword>
<dbReference type="PANTHER" id="PTHR45915">
    <property type="entry name" value="TRANSCRIPTION INTERMEDIARY FACTOR"/>
    <property type="match status" value="1"/>
</dbReference>
<feature type="non-terminal residue" evidence="6">
    <location>
        <position position="865"/>
    </location>
</feature>
<feature type="compositionally biased region" description="Low complexity" evidence="3">
    <location>
        <begin position="211"/>
        <end position="232"/>
    </location>
</feature>
<keyword evidence="2" id="KW-0539">Nucleus</keyword>
<evidence type="ECO:0000256" key="3">
    <source>
        <dbReference type="SAM" id="MobiDB-lite"/>
    </source>
</evidence>
<feature type="non-terminal residue" evidence="6">
    <location>
        <position position="1"/>
    </location>
</feature>
<feature type="compositionally biased region" description="Polar residues" evidence="3">
    <location>
        <begin position="817"/>
        <end position="830"/>
    </location>
</feature>
<evidence type="ECO:0008006" key="8">
    <source>
        <dbReference type="Google" id="ProtNLM"/>
    </source>
</evidence>
<feature type="compositionally biased region" description="Low complexity" evidence="3">
    <location>
        <begin position="364"/>
        <end position="390"/>
    </location>
</feature>
<dbReference type="Pfam" id="PF04218">
    <property type="entry name" value="CENP-B_N"/>
    <property type="match status" value="1"/>
</dbReference>
<feature type="compositionally biased region" description="Basic residues" evidence="3">
    <location>
        <begin position="391"/>
        <end position="401"/>
    </location>
</feature>
<evidence type="ECO:0000256" key="2">
    <source>
        <dbReference type="PROSITE-ProRule" id="PRU00320"/>
    </source>
</evidence>
<feature type="compositionally biased region" description="Basic and acidic residues" evidence="3">
    <location>
        <begin position="300"/>
        <end position="309"/>
    </location>
</feature>
<dbReference type="PANTHER" id="PTHR45915:SF2">
    <property type="entry name" value="TOUTATIS, ISOFORM E"/>
    <property type="match status" value="1"/>
</dbReference>
<protein>
    <recommendedName>
        <fullName evidence="8">MBD domain-containing protein</fullName>
    </recommendedName>
</protein>
<dbReference type="GO" id="GO:0003677">
    <property type="term" value="F:DNA binding"/>
    <property type="evidence" value="ECO:0007669"/>
    <property type="project" value="UniProtKB-UniRule"/>
</dbReference>
<dbReference type="Gene3D" id="3.30.890.10">
    <property type="entry name" value="Methyl-cpg-binding Protein 2, Chain A"/>
    <property type="match status" value="1"/>
</dbReference>
<proteinExistence type="predicted"/>
<evidence type="ECO:0000256" key="1">
    <source>
        <dbReference type="ARBA" id="ARBA00004123"/>
    </source>
</evidence>
<dbReference type="InterPro" id="IPR007889">
    <property type="entry name" value="HTH_Psq"/>
</dbReference>
<feature type="region of interest" description="Disordered" evidence="3">
    <location>
        <begin position="291"/>
        <end position="320"/>
    </location>
</feature>
<feature type="compositionally biased region" description="Basic and acidic residues" evidence="3">
    <location>
        <begin position="848"/>
        <end position="865"/>
    </location>
</feature>
<dbReference type="InterPro" id="IPR016177">
    <property type="entry name" value="DNA-bd_dom_sf"/>
</dbReference>